<dbReference type="OrthoDB" id="6414287at2759"/>
<dbReference type="SUPFAM" id="SSF55545">
    <property type="entry name" value="beta-N-acetylhexosaminidase-like domain"/>
    <property type="match status" value="1"/>
</dbReference>
<reference evidence="6" key="1">
    <citation type="submission" date="2021-02" db="EMBL/GenBank/DDBJ databases">
        <title>First Annotated Genome of the Yellow-green Alga Tribonema minus.</title>
        <authorList>
            <person name="Mahan K.M."/>
        </authorList>
    </citation>
    <scope>NUCLEOTIDE SEQUENCE</scope>
    <source>
        <strain evidence="6">UTEX B ZZ1240</strain>
    </source>
</reference>
<dbReference type="SMART" id="SM00248">
    <property type="entry name" value="ANK"/>
    <property type="match status" value="3"/>
</dbReference>
<dbReference type="GO" id="GO:0085020">
    <property type="term" value="P:protein K6-linked ubiquitination"/>
    <property type="evidence" value="ECO:0007669"/>
    <property type="project" value="TreeGrafter"/>
</dbReference>
<organism evidence="6 7">
    <name type="scientific">Tribonema minus</name>
    <dbReference type="NCBI Taxonomy" id="303371"/>
    <lineage>
        <taxon>Eukaryota</taxon>
        <taxon>Sar</taxon>
        <taxon>Stramenopiles</taxon>
        <taxon>Ochrophyta</taxon>
        <taxon>PX clade</taxon>
        <taxon>Xanthophyceae</taxon>
        <taxon>Tribonematales</taxon>
        <taxon>Tribonemataceae</taxon>
        <taxon>Tribonema</taxon>
    </lineage>
</organism>
<dbReference type="SUPFAM" id="SSF48403">
    <property type="entry name" value="Ankyrin repeat"/>
    <property type="match status" value="1"/>
</dbReference>
<keyword evidence="3 4" id="KW-0040">ANK repeat</keyword>
<name>A0A835Z267_9STRA</name>
<keyword evidence="7" id="KW-1185">Reference proteome</keyword>
<dbReference type="PROSITE" id="PS50297">
    <property type="entry name" value="ANK_REP_REGION"/>
    <property type="match status" value="2"/>
</dbReference>
<dbReference type="GO" id="GO:0004842">
    <property type="term" value="F:ubiquitin-protein transferase activity"/>
    <property type="evidence" value="ECO:0007669"/>
    <property type="project" value="TreeGrafter"/>
</dbReference>
<feature type="compositionally biased region" description="Low complexity" evidence="5">
    <location>
        <begin position="1129"/>
        <end position="1146"/>
    </location>
</feature>
<dbReference type="PANTHER" id="PTHR24171:SF8">
    <property type="entry name" value="BRCA1-ASSOCIATED RING DOMAIN PROTEIN 1"/>
    <property type="match status" value="1"/>
</dbReference>
<keyword evidence="2" id="KW-0378">Hydrolase</keyword>
<accession>A0A835Z267</accession>
<evidence type="ECO:0000313" key="7">
    <source>
        <dbReference type="Proteomes" id="UP000664859"/>
    </source>
</evidence>
<dbReference type="InterPro" id="IPR029018">
    <property type="entry name" value="Hex-like_dom2"/>
</dbReference>
<feature type="repeat" description="ANK" evidence="4">
    <location>
        <begin position="146"/>
        <end position="178"/>
    </location>
</feature>
<dbReference type="Gene3D" id="1.25.40.20">
    <property type="entry name" value="Ankyrin repeat-containing domain"/>
    <property type="match status" value="1"/>
</dbReference>
<feature type="region of interest" description="Disordered" evidence="5">
    <location>
        <begin position="207"/>
        <end position="287"/>
    </location>
</feature>
<dbReference type="InterPro" id="IPR036770">
    <property type="entry name" value="Ankyrin_rpt-contain_sf"/>
</dbReference>
<dbReference type="InterPro" id="IPR002110">
    <property type="entry name" value="Ankyrin_rpt"/>
</dbReference>
<proteinExistence type="predicted"/>
<evidence type="ECO:0000256" key="5">
    <source>
        <dbReference type="SAM" id="MobiDB-lite"/>
    </source>
</evidence>
<dbReference type="PANTHER" id="PTHR24171">
    <property type="entry name" value="ANKYRIN REPEAT DOMAIN-CONTAINING PROTEIN 39-RELATED"/>
    <property type="match status" value="1"/>
</dbReference>
<sequence>MSSVPASTVDDSEEVRVLFAAADAGRTDILKAAIDAIAAKHADNPSGCLRSDPGVVAAAGPLRGKKAYAVGSPLVKAAFGQELFQQVAQGSTERVRALLDNGVDVQSLDGSPSRDTALHWAALFGHAGVAALLLDRGADAGAANADGLTPLQEAARAGHGDMVRLLLSRGGDAGARGHGDMVRLLLGLGAGMSPAEMNAASLLDASARRRGSGGSGGGGGNGGGGSGGGGMLLTPVSEVSEEALVERRRSSSGSAGLQHPLPVPEQAADSDAARAPRQRQPLPHLPAPSTNALALLWPPPERCCLVPGETCLLAASSSGGSGGDGGDGGRGPVLLVLGQGVAASVAELIQATALIAGAERCRAPPPRIMRARTPLLSDGIAVEGADAAGLLYAANTLEQIIRLYGRRRAAAAGSQPAGGALLLPAVTIEDAPALLRRAVTLDLRLPHTPSLARALAFIWRAAAWRYNALVLQVDGRTVAALAQRDARGALPPPGARGSDPQHATAALSWGWSELAEIQACCSANCMDAVVRWHPELQDLENGSRQGSIQALADFVQQLDSAEVLLDLTRLDRRAAAAADSAHADDAAHAFHPPPPPPLAPGLEDHISDYIRDVRAVLAACGCDSVVLAGLAWDEVDALRAVLSSEDGAVRCSFVAPDKVAVLRAVLSAGGAVRCSLFAPALPPSEAALASMAAHHRSALCAGAPAYFTAGAAPPPQQRSSCGSTAAAVAAAAACSTGASLSIAPALRSAAAAADAALAAAAGAVLVCTDGGGGSRGAPPHLRPELLERAAAFCAAGALWSARGEGARLLQHCLSAAASPDSADSKAVLGSLLSAHVLHAGTVAPVSAADGGITPAAVAGLIGALLPISSSDDGGGGGGSGGGSGGGGGAAAALSAAWSLLCAPMHAHTDGAYSSDAAAADSGSNGSSGGGGANGAVGVGSSGLSDVMVYLGMRDMEHLRELRLRLADMSRLLASLKAHPLVRQLDATASLLRLACRTLLMAGHYAAPAAGGREGSDQLLATPAGGAAAAAHAAFPAADVASDGGAAVVSAAAAATTAAAAEAALPMRLGDAVACVPSSVRLDLANRYLREYELVCNAASRSSAIFNGGTGKLKSASATGKRGSAGASVNGDTTGTSNGSSGGSPDTALSPSDLQQCYRALLAVVDLLTGADAPQRSNGDVCAGVVFGGNSAPVIDRLNDQRVGMGVGWHRRHSFSIRGPPPAHPPHSLLDDWWNALKNKAPRVSCLWLVRQSDQLLIHVQNTMQVSKNELRKILTTIAGRPVELHSKTWKDM</sequence>
<dbReference type="Pfam" id="PF12796">
    <property type="entry name" value="Ank_2"/>
    <property type="match status" value="1"/>
</dbReference>
<feature type="region of interest" description="Disordered" evidence="5">
    <location>
        <begin position="1114"/>
        <end position="1148"/>
    </location>
</feature>
<evidence type="ECO:0000256" key="3">
    <source>
        <dbReference type="ARBA" id="ARBA00023043"/>
    </source>
</evidence>
<evidence type="ECO:0000313" key="6">
    <source>
        <dbReference type="EMBL" id="KAG5184874.1"/>
    </source>
</evidence>
<dbReference type="Proteomes" id="UP000664859">
    <property type="component" value="Unassembled WGS sequence"/>
</dbReference>
<comment type="caution">
    <text evidence="6">The sequence shown here is derived from an EMBL/GenBank/DDBJ whole genome shotgun (WGS) entry which is preliminary data.</text>
</comment>
<evidence type="ECO:0000256" key="1">
    <source>
        <dbReference type="ARBA" id="ARBA00022737"/>
    </source>
</evidence>
<dbReference type="EMBL" id="JAFCMP010000146">
    <property type="protein sequence ID" value="KAG5184874.1"/>
    <property type="molecule type" value="Genomic_DNA"/>
</dbReference>
<evidence type="ECO:0000256" key="2">
    <source>
        <dbReference type="ARBA" id="ARBA00022801"/>
    </source>
</evidence>
<feature type="compositionally biased region" description="Gly residues" evidence="5">
    <location>
        <begin position="212"/>
        <end position="231"/>
    </location>
</feature>
<evidence type="ECO:0000256" key="4">
    <source>
        <dbReference type="PROSITE-ProRule" id="PRU00023"/>
    </source>
</evidence>
<protein>
    <submittedName>
        <fullName evidence="6">Uncharacterized protein</fullName>
    </submittedName>
</protein>
<feature type="repeat" description="ANK" evidence="4">
    <location>
        <begin position="113"/>
        <end position="145"/>
    </location>
</feature>
<gene>
    <name evidence="6" type="ORF">JKP88DRAFT_348338</name>
</gene>
<dbReference type="Gene3D" id="3.30.379.10">
    <property type="entry name" value="Chitobiase/beta-hexosaminidase domain 2-like"/>
    <property type="match status" value="1"/>
</dbReference>
<keyword evidence="1" id="KW-0677">Repeat</keyword>
<dbReference type="GO" id="GO:0016787">
    <property type="term" value="F:hydrolase activity"/>
    <property type="evidence" value="ECO:0007669"/>
    <property type="project" value="UniProtKB-KW"/>
</dbReference>
<dbReference type="PROSITE" id="PS50088">
    <property type="entry name" value="ANK_REPEAT"/>
    <property type="match status" value="2"/>
</dbReference>